<reference evidence="1" key="1">
    <citation type="journal article" date="2014" name="Front. Microbiol.">
        <title>High frequency of phylogenetically diverse reductive dehalogenase-homologous genes in deep subseafloor sedimentary metagenomes.</title>
        <authorList>
            <person name="Kawai M."/>
            <person name="Futagami T."/>
            <person name="Toyoda A."/>
            <person name="Takaki Y."/>
            <person name="Nishi S."/>
            <person name="Hori S."/>
            <person name="Arai W."/>
            <person name="Tsubouchi T."/>
            <person name="Morono Y."/>
            <person name="Uchiyama I."/>
            <person name="Ito T."/>
            <person name="Fujiyama A."/>
            <person name="Inagaki F."/>
            <person name="Takami H."/>
        </authorList>
    </citation>
    <scope>NUCLEOTIDE SEQUENCE</scope>
    <source>
        <strain evidence="1">Expedition CK06-06</strain>
    </source>
</reference>
<feature type="non-terminal residue" evidence="1">
    <location>
        <position position="84"/>
    </location>
</feature>
<dbReference type="EMBL" id="BARU01038914">
    <property type="protein sequence ID" value="GAH88959.1"/>
    <property type="molecule type" value="Genomic_DNA"/>
</dbReference>
<name>X1KFP7_9ZZZZ</name>
<proteinExistence type="predicted"/>
<protein>
    <submittedName>
        <fullName evidence="1">Uncharacterized protein</fullName>
    </submittedName>
</protein>
<sequence>MAKKKRGIVRREKILVDGKEIEVDTFDATVVLGSGEELESIEELLTQEEVEKAIQDALKEIENIAQGYPNRKRDIWYCYEVGRT</sequence>
<accession>X1KFP7</accession>
<evidence type="ECO:0000313" key="1">
    <source>
        <dbReference type="EMBL" id="GAH88959.1"/>
    </source>
</evidence>
<gene>
    <name evidence="1" type="ORF">S03H2_60395</name>
</gene>
<comment type="caution">
    <text evidence="1">The sequence shown here is derived from an EMBL/GenBank/DDBJ whole genome shotgun (WGS) entry which is preliminary data.</text>
</comment>
<organism evidence="1">
    <name type="scientific">marine sediment metagenome</name>
    <dbReference type="NCBI Taxonomy" id="412755"/>
    <lineage>
        <taxon>unclassified sequences</taxon>
        <taxon>metagenomes</taxon>
        <taxon>ecological metagenomes</taxon>
    </lineage>
</organism>
<dbReference type="AlphaFoldDB" id="X1KFP7"/>